<dbReference type="AlphaFoldDB" id="A0AAJ2H4E6"/>
<reference evidence="1" key="1">
    <citation type="submission" date="2023-04" db="EMBL/GenBank/DDBJ databases">
        <title>Genomic characterization of faba bean (Vicia faba) microsymbionts in Mexican soils.</title>
        <authorList>
            <person name="Rivera Orduna F.N."/>
            <person name="Guevara-Luna J."/>
            <person name="Yan J."/>
            <person name="Arroyo-Herrera I."/>
            <person name="Li Y."/>
            <person name="Vasquez-Murrieta M.S."/>
            <person name="Wang E.T."/>
        </authorList>
    </citation>
    <scope>NUCLEOTIDE SEQUENCE</scope>
    <source>
        <strain evidence="1">CH26</strain>
    </source>
</reference>
<comment type="caution">
    <text evidence="1">The sequence shown here is derived from an EMBL/GenBank/DDBJ whole genome shotgun (WGS) entry which is preliminary data.</text>
</comment>
<feature type="non-terminal residue" evidence="1">
    <location>
        <position position="1"/>
    </location>
</feature>
<evidence type="ECO:0000313" key="2">
    <source>
        <dbReference type="Proteomes" id="UP001268610"/>
    </source>
</evidence>
<dbReference type="Proteomes" id="UP001268610">
    <property type="component" value="Unassembled WGS sequence"/>
</dbReference>
<protein>
    <submittedName>
        <fullName evidence="1">Uncharacterized protein</fullName>
    </submittedName>
</protein>
<dbReference type="RefSeq" id="WP_310866694.1">
    <property type="nucleotide sequence ID" value="NZ_JAVLSF010001099.1"/>
</dbReference>
<evidence type="ECO:0000313" key="1">
    <source>
        <dbReference type="EMBL" id="MDR9778689.1"/>
    </source>
</evidence>
<organism evidence="1 2">
    <name type="scientific">Rhizobium hidalgonense</name>
    <dbReference type="NCBI Taxonomy" id="1538159"/>
    <lineage>
        <taxon>Bacteria</taxon>
        <taxon>Pseudomonadati</taxon>
        <taxon>Pseudomonadota</taxon>
        <taxon>Alphaproteobacteria</taxon>
        <taxon>Hyphomicrobiales</taxon>
        <taxon>Rhizobiaceae</taxon>
        <taxon>Rhizobium/Agrobacterium group</taxon>
        <taxon>Rhizobium</taxon>
    </lineage>
</organism>
<proteinExistence type="predicted"/>
<dbReference type="EMBL" id="JAVLSF010001099">
    <property type="protein sequence ID" value="MDR9778689.1"/>
    <property type="molecule type" value="Genomic_DNA"/>
</dbReference>
<feature type="non-terminal residue" evidence="1">
    <location>
        <position position="120"/>
    </location>
</feature>
<sequence length="120" mass="13465">LIALASLYIAAPYVTQLVFNADIQNKQQAYFQQAVLEVKQNYQNSKATELEQLAGKIDRINQKLQAEIAGRSGSLSGRYGRGASAIAIEQELNTLKSQYQQISTQSKQHIQRIEQALKQR</sequence>
<accession>A0AAJ2H4E6</accession>
<name>A0AAJ2H4E6_9HYPH</name>
<gene>
    <name evidence="1" type="ORF">RJJ65_39790</name>
</gene>